<dbReference type="CDD" id="cd14066">
    <property type="entry name" value="STKc_IRAK"/>
    <property type="match status" value="1"/>
</dbReference>
<evidence type="ECO:0000256" key="10">
    <source>
        <dbReference type="ARBA" id="ARBA00022989"/>
    </source>
</evidence>
<keyword evidence="9 16" id="KW-0067">ATP-binding</keyword>
<dbReference type="FunFam" id="1.10.510.10:FF:000287">
    <property type="entry name" value="probable LRR receptor-like serine/threonine-protein kinase RKF3"/>
    <property type="match status" value="1"/>
</dbReference>
<dbReference type="OrthoDB" id="780646at2759"/>
<evidence type="ECO:0000256" key="7">
    <source>
        <dbReference type="ARBA" id="ARBA00022741"/>
    </source>
</evidence>
<dbReference type="PROSITE" id="PS00108">
    <property type="entry name" value="PROTEIN_KINASE_ST"/>
    <property type="match status" value="1"/>
</dbReference>
<keyword evidence="8" id="KW-0418">Kinase</keyword>
<dbReference type="PROSITE" id="PS00107">
    <property type="entry name" value="PROTEIN_KINASE_ATP"/>
    <property type="match status" value="1"/>
</dbReference>
<evidence type="ECO:0000313" key="22">
    <source>
        <dbReference type="EMBL" id="OTF93924.1"/>
    </source>
</evidence>
<dbReference type="InterPro" id="IPR011009">
    <property type="entry name" value="Kinase-like_dom_sf"/>
</dbReference>
<dbReference type="EMBL" id="MNCJ02000330">
    <property type="protein sequence ID" value="KAF5762916.1"/>
    <property type="molecule type" value="Genomic_DNA"/>
</dbReference>
<evidence type="ECO:0000313" key="23">
    <source>
        <dbReference type="Proteomes" id="UP000215914"/>
    </source>
</evidence>
<keyword evidence="13" id="KW-0325">Glycoprotein</keyword>
<proteinExistence type="predicted"/>
<comment type="catalytic activity">
    <reaction evidence="15">
        <text>L-seryl-[protein] + ATP = O-phospho-L-seryl-[protein] + ADP + H(+)</text>
        <dbReference type="Rhea" id="RHEA:17989"/>
        <dbReference type="Rhea" id="RHEA-COMP:9863"/>
        <dbReference type="Rhea" id="RHEA-COMP:11604"/>
        <dbReference type="ChEBI" id="CHEBI:15378"/>
        <dbReference type="ChEBI" id="CHEBI:29999"/>
        <dbReference type="ChEBI" id="CHEBI:30616"/>
        <dbReference type="ChEBI" id="CHEBI:83421"/>
        <dbReference type="ChEBI" id="CHEBI:456216"/>
        <dbReference type="EC" id="2.7.11.1"/>
    </reaction>
</comment>
<dbReference type="Proteomes" id="UP000215914">
    <property type="component" value="Chromosome 15"/>
</dbReference>
<evidence type="ECO:0000256" key="18">
    <source>
        <dbReference type="SAM" id="Phobius"/>
    </source>
</evidence>
<evidence type="ECO:0000256" key="2">
    <source>
        <dbReference type="ARBA" id="ARBA00012513"/>
    </source>
</evidence>
<keyword evidence="12" id="KW-0675">Receptor</keyword>
<feature type="signal peptide" evidence="19">
    <location>
        <begin position="1"/>
        <end position="20"/>
    </location>
</feature>
<evidence type="ECO:0000256" key="14">
    <source>
        <dbReference type="ARBA" id="ARBA00047899"/>
    </source>
</evidence>
<dbReference type="Pfam" id="PF19160">
    <property type="entry name" value="SPARK"/>
    <property type="match status" value="1"/>
</dbReference>
<dbReference type="GO" id="GO:0005886">
    <property type="term" value="C:plasma membrane"/>
    <property type="evidence" value="ECO:0000318"/>
    <property type="project" value="GO_Central"/>
</dbReference>
<feature type="region of interest" description="Disordered" evidence="17">
    <location>
        <begin position="601"/>
        <end position="652"/>
    </location>
</feature>
<evidence type="ECO:0000256" key="3">
    <source>
        <dbReference type="ARBA" id="ARBA00022527"/>
    </source>
</evidence>
<reference evidence="21" key="3">
    <citation type="submission" date="2020-06" db="EMBL/GenBank/DDBJ databases">
        <title>Helianthus annuus Genome sequencing and assembly Release 2.</title>
        <authorList>
            <person name="Gouzy J."/>
            <person name="Langlade N."/>
            <person name="Munos S."/>
        </authorList>
    </citation>
    <scope>NUCLEOTIDE SEQUENCE</scope>
    <source>
        <tissue evidence="21">Leaves</tissue>
    </source>
</reference>
<keyword evidence="7 16" id="KW-0547">Nucleotide-binding</keyword>
<evidence type="ECO:0000256" key="8">
    <source>
        <dbReference type="ARBA" id="ARBA00022777"/>
    </source>
</evidence>
<feature type="domain" description="Protein kinase" evidence="20">
    <location>
        <begin position="298"/>
        <end position="583"/>
    </location>
</feature>
<gene>
    <name evidence="22" type="ORF">HannXRQ_Chr15g0466541</name>
    <name evidence="21" type="ORF">HanXRQr2_Chr15g0674281</name>
</gene>
<feature type="compositionally biased region" description="Acidic residues" evidence="17">
    <location>
        <begin position="633"/>
        <end position="644"/>
    </location>
</feature>
<keyword evidence="22" id="KW-0430">Lectin</keyword>
<dbReference type="Pfam" id="PF07714">
    <property type="entry name" value="PK_Tyr_Ser-Thr"/>
    <property type="match status" value="1"/>
</dbReference>
<keyword evidence="6 19" id="KW-0732">Signal</keyword>
<dbReference type="SUPFAM" id="SSF56112">
    <property type="entry name" value="Protein kinase-like (PK-like)"/>
    <property type="match status" value="1"/>
</dbReference>
<evidence type="ECO:0000256" key="15">
    <source>
        <dbReference type="ARBA" id="ARBA00048679"/>
    </source>
</evidence>
<comment type="catalytic activity">
    <reaction evidence="14">
        <text>L-threonyl-[protein] + ATP = O-phospho-L-threonyl-[protein] + ADP + H(+)</text>
        <dbReference type="Rhea" id="RHEA:46608"/>
        <dbReference type="Rhea" id="RHEA-COMP:11060"/>
        <dbReference type="Rhea" id="RHEA-COMP:11605"/>
        <dbReference type="ChEBI" id="CHEBI:15378"/>
        <dbReference type="ChEBI" id="CHEBI:30013"/>
        <dbReference type="ChEBI" id="CHEBI:30616"/>
        <dbReference type="ChEBI" id="CHEBI:61977"/>
        <dbReference type="ChEBI" id="CHEBI:456216"/>
        <dbReference type="EC" id="2.7.11.1"/>
    </reaction>
</comment>
<dbReference type="EMBL" id="CM007904">
    <property type="protein sequence ID" value="OTF93924.1"/>
    <property type="molecule type" value="Genomic_DNA"/>
</dbReference>
<evidence type="ECO:0000256" key="12">
    <source>
        <dbReference type="ARBA" id="ARBA00023170"/>
    </source>
</evidence>
<dbReference type="GO" id="GO:0007165">
    <property type="term" value="P:signal transduction"/>
    <property type="evidence" value="ECO:0000318"/>
    <property type="project" value="GO_Central"/>
</dbReference>
<dbReference type="GO" id="GO:0030246">
    <property type="term" value="F:carbohydrate binding"/>
    <property type="evidence" value="ECO:0007669"/>
    <property type="project" value="UniProtKB-KW"/>
</dbReference>
<reference evidence="21 23" key="1">
    <citation type="journal article" date="2017" name="Nature">
        <title>The sunflower genome provides insights into oil metabolism, flowering and Asterid evolution.</title>
        <authorList>
            <person name="Badouin H."/>
            <person name="Gouzy J."/>
            <person name="Grassa C.J."/>
            <person name="Murat F."/>
            <person name="Staton S.E."/>
            <person name="Cottret L."/>
            <person name="Lelandais-Briere C."/>
            <person name="Owens G.L."/>
            <person name="Carrere S."/>
            <person name="Mayjonade B."/>
            <person name="Legrand L."/>
            <person name="Gill N."/>
            <person name="Kane N.C."/>
            <person name="Bowers J.E."/>
            <person name="Hubner S."/>
            <person name="Bellec A."/>
            <person name="Berard A."/>
            <person name="Berges H."/>
            <person name="Blanchet N."/>
            <person name="Boniface M.C."/>
            <person name="Brunel D."/>
            <person name="Catrice O."/>
            <person name="Chaidir N."/>
            <person name="Claudel C."/>
            <person name="Donnadieu C."/>
            <person name="Faraut T."/>
            <person name="Fievet G."/>
            <person name="Helmstetter N."/>
            <person name="King M."/>
            <person name="Knapp S.J."/>
            <person name="Lai Z."/>
            <person name="Le Paslier M.C."/>
            <person name="Lippi Y."/>
            <person name="Lorenzon L."/>
            <person name="Mandel J.R."/>
            <person name="Marage G."/>
            <person name="Marchand G."/>
            <person name="Marquand E."/>
            <person name="Bret-Mestries E."/>
            <person name="Morien E."/>
            <person name="Nambeesan S."/>
            <person name="Nguyen T."/>
            <person name="Pegot-Espagnet P."/>
            <person name="Pouilly N."/>
            <person name="Raftis F."/>
            <person name="Sallet E."/>
            <person name="Schiex T."/>
            <person name="Thomas J."/>
            <person name="Vandecasteele C."/>
            <person name="Vares D."/>
            <person name="Vear F."/>
            <person name="Vautrin S."/>
            <person name="Crespi M."/>
            <person name="Mangin B."/>
            <person name="Burke J.M."/>
            <person name="Salse J."/>
            <person name="Munos S."/>
            <person name="Vincourt P."/>
            <person name="Rieseberg L.H."/>
            <person name="Langlade N.B."/>
        </authorList>
    </citation>
    <scope>NUCLEOTIDE SEQUENCE [LARGE SCALE GENOMIC DNA]</scope>
    <source>
        <strain evidence="23">cv. SF193</strain>
        <tissue evidence="21">Leaves</tissue>
    </source>
</reference>
<evidence type="ECO:0000256" key="9">
    <source>
        <dbReference type="ARBA" id="ARBA00022840"/>
    </source>
</evidence>
<evidence type="ECO:0000256" key="13">
    <source>
        <dbReference type="ARBA" id="ARBA00023180"/>
    </source>
</evidence>
<evidence type="ECO:0000259" key="20">
    <source>
        <dbReference type="PROSITE" id="PS50011"/>
    </source>
</evidence>
<dbReference type="InterPro" id="IPR043891">
    <property type="entry name" value="SPARK"/>
</dbReference>
<organism evidence="22 23">
    <name type="scientific">Helianthus annuus</name>
    <name type="common">Common sunflower</name>
    <dbReference type="NCBI Taxonomy" id="4232"/>
    <lineage>
        <taxon>Eukaryota</taxon>
        <taxon>Viridiplantae</taxon>
        <taxon>Streptophyta</taxon>
        <taxon>Embryophyta</taxon>
        <taxon>Tracheophyta</taxon>
        <taxon>Spermatophyta</taxon>
        <taxon>Magnoliopsida</taxon>
        <taxon>eudicotyledons</taxon>
        <taxon>Gunneridae</taxon>
        <taxon>Pentapetalae</taxon>
        <taxon>asterids</taxon>
        <taxon>campanulids</taxon>
        <taxon>Asterales</taxon>
        <taxon>Asteraceae</taxon>
        <taxon>Asteroideae</taxon>
        <taxon>Heliantheae alliance</taxon>
        <taxon>Heliantheae</taxon>
        <taxon>Helianthus</taxon>
    </lineage>
</organism>
<sequence>MTTVLHHLILILYLLTLSISTSHHHRSLLQNDTVSCPLDFNLLRRLVGSDRPSITPETACRYAQQALRLVESDYLLRTSSFVPPSNTAESCWQSYQTVSDYFYPNFDLRRNCGFESSWLVAPGCMNITNRQQFESKISISTLNAVVSACNQSLAGSACPSCTVALSNLQASYLNGESIGNLTNCRDYPFIYAAAFINRFGPTDRDTAVCLFSLDIEITKSKSKNKTVIIVIVVITVTIGLFGSVTGFWCYRRKKLRKLNRKRTGKREMNAVSALDSITGSTTLIRYSIDDVKEATRNFSRDNMIGKGGYGNVYKGVLPDGSDVALKRFKNCSAAGDASFTHEVEVIASVRHVNLVALRGYCTATTVYEGYQRIIVTDLVKNGSLHDHLFENCSARANLSWPLRRNIALGMARGLAYLHYGAQPAIIHRDIKASNILLDENFEAKVADFGLAKFAPEGATHVSTRVAGTMGYVAPEYALYGQLTERSDVYSFGVVLLELLSGRKALLSVDDGQPVLLADWAWSMVRNNTPLEVIDDGMADCGPPEIMEKYVLVAVLCSHPQLYARPTMDQVLKMLDMDLPVPSIPERPIPLIAGIEDIERSVSSTGSGQLSTPRGYQSYTIEMDARSASKEAIEVEEEKEEDDDEKACLSSER</sequence>
<dbReference type="PANTHER" id="PTHR47989:SF62">
    <property type="entry name" value="OS05G0423500 PROTEIN"/>
    <property type="match status" value="1"/>
</dbReference>
<evidence type="ECO:0000256" key="1">
    <source>
        <dbReference type="ARBA" id="ARBA00004479"/>
    </source>
</evidence>
<evidence type="ECO:0000256" key="17">
    <source>
        <dbReference type="SAM" id="MobiDB-lite"/>
    </source>
</evidence>
<evidence type="ECO:0000256" key="4">
    <source>
        <dbReference type="ARBA" id="ARBA00022679"/>
    </source>
</evidence>
<dbReference type="Gramene" id="mRNA:HanXRQr2_Chr15g0674281">
    <property type="protein sequence ID" value="CDS:HanXRQr2_Chr15g0674281.1"/>
    <property type="gene ID" value="HanXRQr2_Chr15g0674281"/>
</dbReference>
<keyword evidence="5 18" id="KW-0812">Transmembrane</keyword>
<comment type="subcellular location">
    <subcellularLocation>
        <location evidence="1">Membrane</location>
        <topology evidence="1">Single-pass type I membrane protein</topology>
    </subcellularLocation>
</comment>
<reference evidence="22" key="2">
    <citation type="submission" date="2017-02" db="EMBL/GenBank/DDBJ databases">
        <title>Sunflower complete genome.</title>
        <authorList>
            <person name="Langlade N."/>
            <person name="Munos S."/>
        </authorList>
    </citation>
    <scope>NUCLEOTIDE SEQUENCE [LARGE SCALE GENOMIC DNA]</scope>
    <source>
        <tissue evidence="22">Leaves</tissue>
    </source>
</reference>
<dbReference type="Gene3D" id="3.30.200.20">
    <property type="entry name" value="Phosphorylase Kinase, domain 1"/>
    <property type="match status" value="1"/>
</dbReference>
<keyword evidence="3" id="KW-0723">Serine/threonine-protein kinase</keyword>
<accession>A0A251S4Z5</accession>
<evidence type="ECO:0000256" key="11">
    <source>
        <dbReference type="ARBA" id="ARBA00023136"/>
    </source>
</evidence>
<dbReference type="GO" id="GO:0005524">
    <property type="term" value="F:ATP binding"/>
    <property type="evidence" value="ECO:0007669"/>
    <property type="project" value="UniProtKB-UniRule"/>
</dbReference>
<dbReference type="PROSITE" id="PS50011">
    <property type="entry name" value="PROTEIN_KINASE_DOM"/>
    <property type="match status" value="1"/>
</dbReference>
<evidence type="ECO:0000256" key="19">
    <source>
        <dbReference type="SAM" id="SignalP"/>
    </source>
</evidence>
<name>A0A251S4Z5_HELAN</name>
<dbReference type="PANTHER" id="PTHR47989">
    <property type="entry name" value="OS01G0750732 PROTEIN"/>
    <property type="match status" value="1"/>
</dbReference>
<dbReference type="InterPro" id="IPR001245">
    <property type="entry name" value="Ser-Thr/Tyr_kinase_cat_dom"/>
</dbReference>
<keyword evidence="10 18" id="KW-1133">Transmembrane helix</keyword>
<keyword evidence="23" id="KW-1185">Reference proteome</keyword>
<feature type="compositionally biased region" description="Basic and acidic residues" evidence="17">
    <location>
        <begin position="622"/>
        <end position="632"/>
    </location>
</feature>
<dbReference type="Gene3D" id="1.10.510.10">
    <property type="entry name" value="Transferase(Phosphotransferase) domain 1"/>
    <property type="match status" value="1"/>
</dbReference>
<dbReference type="FunCoup" id="A0A251S4Z5">
    <property type="interactions" value="506"/>
</dbReference>
<dbReference type="AlphaFoldDB" id="A0A251S4Z5"/>
<evidence type="ECO:0000256" key="16">
    <source>
        <dbReference type="PROSITE-ProRule" id="PRU10141"/>
    </source>
</evidence>
<dbReference type="InterPro" id="IPR008271">
    <property type="entry name" value="Ser/Thr_kinase_AS"/>
</dbReference>
<dbReference type="InParanoid" id="A0A251S4Z5"/>
<dbReference type="OMA" id="ESCWTSF"/>
<dbReference type="GO" id="GO:0004672">
    <property type="term" value="F:protein kinase activity"/>
    <property type="evidence" value="ECO:0000318"/>
    <property type="project" value="GO_Central"/>
</dbReference>
<feature type="transmembrane region" description="Helical" evidence="18">
    <location>
        <begin position="227"/>
        <end position="250"/>
    </location>
</feature>
<dbReference type="SMART" id="SM00220">
    <property type="entry name" value="S_TKc"/>
    <property type="match status" value="1"/>
</dbReference>
<keyword evidence="4 21" id="KW-0808">Transferase</keyword>
<evidence type="ECO:0000313" key="21">
    <source>
        <dbReference type="EMBL" id="KAF5762916.1"/>
    </source>
</evidence>
<protein>
    <recommendedName>
        <fullName evidence="2">non-specific serine/threonine protein kinase</fullName>
        <ecNumber evidence="2">2.7.11.1</ecNumber>
    </recommendedName>
</protein>
<keyword evidence="11 18" id="KW-0472">Membrane</keyword>
<evidence type="ECO:0000256" key="5">
    <source>
        <dbReference type="ARBA" id="ARBA00022692"/>
    </source>
</evidence>
<dbReference type="GO" id="GO:0004674">
    <property type="term" value="F:protein serine/threonine kinase activity"/>
    <property type="evidence" value="ECO:0007669"/>
    <property type="project" value="UniProtKB-KW"/>
</dbReference>
<dbReference type="FunFam" id="3.30.200.20:FF:000390">
    <property type="entry name" value="probable LRR receptor-like serine/threonine-protein kinase RKF3"/>
    <property type="match status" value="1"/>
</dbReference>
<feature type="compositionally biased region" description="Polar residues" evidence="17">
    <location>
        <begin position="601"/>
        <end position="619"/>
    </location>
</feature>
<feature type="binding site" evidence="16">
    <location>
        <position position="326"/>
    </location>
    <ligand>
        <name>ATP</name>
        <dbReference type="ChEBI" id="CHEBI:30616"/>
    </ligand>
</feature>
<dbReference type="InterPro" id="IPR017441">
    <property type="entry name" value="Protein_kinase_ATP_BS"/>
</dbReference>
<dbReference type="EC" id="2.7.11.1" evidence="2"/>
<dbReference type="InterPro" id="IPR000719">
    <property type="entry name" value="Prot_kinase_dom"/>
</dbReference>
<feature type="chain" id="PRO_5041059547" description="non-specific serine/threonine protein kinase" evidence="19">
    <location>
        <begin position="21"/>
        <end position="652"/>
    </location>
</feature>
<evidence type="ECO:0000256" key="6">
    <source>
        <dbReference type="ARBA" id="ARBA00022729"/>
    </source>
</evidence>